<feature type="signal peptide" evidence="1">
    <location>
        <begin position="1"/>
        <end position="19"/>
    </location>
</feature>
<dbReference type="EMBL" id="JACAZI010000002">
    <property type="protein sequence ID" value="KAF7369681.1"/>
    <property type="molecule type" value="Genomic_DNA"/>
</dbReference>
<proteinExistence type="predicted"/>
<dbReference type="AlphaFoldDB" id="A0A8H6Z4E8"/>
<dbReference type="Proteomes" id="UP000620124">
    <property type="component" value="Unassembled WGS sequence"/>
</dbReference>
<dbReference type="OrthoDB" id="10433621at2759"/>
<feature type="chain" id="PRO_5034520301" evidence="1">
    <location>
        <begin position="20"/>
        <end position="150"/>
    </location>
</feature>
<keyword evidence="3" id="KW-1185">Reference proteome</keyword>
<keyword evidence="1" id="KW-0732">Signal</keyword>
<evidence type="ECO:0000313" key="3">
    <source>
        <dbReference type="Proteomes" id="UP000620124"/>
    </source>
</evidence>
<reference evidence="2" key="1">
    <citation type="submission" date="2020-05" db="EMBL/GenBank/DDBJ databases">
        <title>Mycena genomes resolve the evolution of fungal bioluminescence.</title>
        <authorList>
            <person name="Tsai I.J."/>
        </authorList>
    </citation>
    <scope>NUCLEOTIDE SEQUENCE</scope>
    <source>
        <strain evidence="2">CCC161011</strain>
    </source>
</reference>
<accession>A0A8H6Z4E8</accession>
<comment type="caution">
    <text evidence="2">The sequence shown here is derived from an EMBL/GenBank/DDBJ whole genome shotgun (WGS) entry which is preliminary data.</text>
</comment>
<protein>
    <submittedName>
        <fullName evidence="2">Uncharacterized protein</fullName>
    </submittedName>
</protein>
<evidence type="ECO:0000313" key="2">
    <source>
        <dbReference type="EMBL" id="KAF7369681.1"/>
    </source>
</evidence>
<name>A0A8H6Z4E8_9AGAR</name>
<organism evidence="2 3">
    <name type="scientific">Mycena venus</name>
    <dbReference type="NCBI Taxonomy" id="2733690"/>
    <lineage>
        <taxon>Eukaryota</taxon>
        <taxon>Fungi</taxon>
        <taxon>Dikarya</taxon>
        <taxon>Basidiomycota</taxon>
        <taxon>Agaricomycotina</taxon>
        <taxon>Agaricomycetes</taxon>
        <taxon>Agaricomycetidae</taxon>
        <taxon>Agaricales</taxon>
        <taxon>Marasmiineae</taxon>
        <taxon>Mycenaceae</taxon>
        <taxon>Mycena</taxon>
    </lineage>
</organism>
<evidence type="ECO:0000256" key="1">
    <source>
        <dbReference type="SAM" id="SignalP"/>
    </source>
</evidence>
<sequence>MHFRLPTLLLAFVLTAVSAAVEETCEKKDATCIPEFGKVCCKGNYCHFEEDGDLAGVCAKCFDKGEICTPEYGDVCCSGYCHFEEDGDLSGVCAQCVEKGETCTPEFGDNCCSGYCHFEENGDLSGTCREGKPESILKSAVKEAVLGGLW</sequence>
<gene>
    <name evidence="2" type="ORF">MVEN_00299200</name>
</gene>